<feature type="compositionally biased region" description="Polar residues" evidence="1">
    <location>
        <begin position="206"/>
        <end position="217"/>
    </location>
</feature>
<feature type="compositionally biased region" description="Polar residues" evidence="1">
    <location>
        <begin position="118"/>
        <end position="128"/>
    </location>
</feature>
<reference evidence="3" key="1">
    <citation type="journal article" date="2018" name="Nat. Microbiol.">
        <title>Leveraging single-cell genomics to expand the fungal tree of life.</title>
        <authorList>
            <person name="Ahrendt S.R."/>
            <person name="Quandt C.A."/>
            <person name="Ciobanu D."/>
            <person name="Clum A."/>
            <person name="Salamov A."/>
            <person name="Andreopoulos B."/>
            <person name="Cheng J.F."/>
            <person name="Woyke T."/>
            <person name="Pelin A."/>
            <person name="Henrissat B."/>
            <person name="Reynolds N.K."/>
            <person name="Benny G.L."/>
            <person name="Smith M.E."/>
            <person name="James T.Y."/>
            <person name="Grigoriev I.V."/>
        </authorList>
    </citation>
    <scope>NUCLEOTIDE SEQUENCE [LARGE SCALE GENOMIC DNA]</scope>
</reference>
<gene>
    <name evidence="2" type="ORF">BDK51DRAFT_44343</name>
</gene>
<dbReference type="Proteomes" id="UP000269721">
    <property type="component" value="Unassembled WGS sequence"/>
</dbReference>
<evidence type="ECO:0000256" key="1">
    <source>
        <dbReference type="SAM" id="MobiDB-lite"/>
    </source>
</evidence>
<dbReference type="EMBL" id="KZ994730">
    <property type="protein sequence ID" value="RKO92220.1"/>
    <property type="molecule type" value="Genomic_DNA"/>
</dbReference>
<organism evidence="2 3">
    <name type="scientific">Blyttiomyces helicus</name>
    <dbReference type="NCBI Taxonomy" id="388810"/>
    <lineage>
        <taxon>Eukaryota</taxon>
        <taxon>Fungi</taxon>
        <taxon>Fungi incertae sedis</taxon>
        <taxon>Chytridiomycota</taxon>
        <taxon>Chytridiomycota incertae sedis</taxon>
        <taxon>Chytridiomycetes</taxon>
        <taxon>Chytridiomycetes incertae sedis</taxon>
        <taxon>Blyttiomyces</taxon>
    </lineage>
</organism>
<keyword evidence="3" id="KW-1185">Reference proteome</keyword>
<feature type="region of interest" description="Disordered" evidence="1">
    <location>
        <begin position="74"/>
        <end position="128"/>
    </location>
</feature>
<protein>
    <submittedName>
        <fullName evidence="2">Uncharacterized protein</fullName>
    </submittedName>
</protein>
<evidence type="ECO:0000313" key="2">
    <source>
        <dbReference type="EMBL" id="RKO92220.1"/>
    </source>
</evidence>
<evidence type="ECO:0000313" key="3">
    <source>
        <dbReference type="Proteomes" id="UP000269721"/>
    </source>
</evidence>
<feature type="compositionally biased region" description="Low complexity" evidence="1">
    <location>
        <begin position="75"/>
        <end position="86"/>
    </location>
</feature>
<dbReference type="AlphaFoldDB" id="A0A4P9WM34"/>
<feature type="compositionally biased region" description="Basic and acidic residues" evidence="1">
    <location>
        <begin position="103"/>
        <end position="117"/>
    </location>
</feature>
<feature type="region of interest" description="Disordered" evidence="1">
    <location>
        <begin position="189"/>
        <end position="217"/>
    </location>
</feature>
<name>A0A4P9WM34_9FUNG</name>
<proteinExistence type="predicted"/>
<sequence>MVALLPFVAFFGNAALPQSFNSGACFLFPASSSRPTDSFRFTGWSSAESRSGPICFPVPGSWIKVSRRLRKRNKSSLAPLTTTSPSDSEESAIFSAGEPPDTEFSRENRPRLADDNRQSLPHSCRSQTADSPTILHYDWISYNARIFMGMFTSLRAPIPVLAIVPQPSVTIVCPWSWPKRSTASISHNSVLGLGQNGRPRRRKQRGQSATAAQPQSG</sequence>
<accession>A0A4P9WM34</accession>